<organism evidence="1 2">
    <name type="scientific">Micromonospora andamanensis</name>
    <dbReference type="NCBI Taxonomy" id="1287068"/>
    <lineage>
        <taxon>Bacteria</taxon>
        <taxon>Bacillati</taxon>
        <taxon>Actinomycetota</taxon>
        <taxon>Actinomycetes</taxon>
        <taxon>Micromonosporales</taxon>
        <taxon>Micromonosporaceae</taxon>
        <taxon>Micromonospora</taxon>
    </lineage>
</organism>
<gene>
    <name evidence="1" type="ORF">Van01_48020</name>
</gene>
<name>A0ABQ4I135_9ACTN</name>
<reference evidence="1 2" key="1">
    <citation type="submission" date="2021-01" db="EMBL/GenBank/DDBJ databases">
        <title>Whole genome shotgun sequence of Verrucosispora andamanensis NBRC 109075.</title>
        <authorList>
            <person name="Komaki H."/>
            <person name="Tamura T."/>
        </authorList>
    </citation>
    <scope>NUCLEOTIDE SEQUENCE [LARGE SCALE GENOMIC DNA]</scope>
    <source>
        <strain evidence="1 2">NBRC 109075</strain>
    </source>
</reference>
<sequence length="91" mass="9873">MEVRGVATCEVCGNDYWLSFEVRTVSGDVHTFDSFECAIHRLAPICEHCGIKISGHGVEVSGRFFCCGHCARSVEAERGAEIRDAVGARPA</sequence>
<proteinExistence type="predicted"/>
<evidence type="ECO:0000313" key="2">
    <source>
        <dbReference type="Proteomes" id="UP000647017"/>
    </source>
</evidence>
<comment type="caution">
    <text evidence="1">The sequence shown here is derived from an EMBL/GenBank/DDBJ whole genome shotgun (WGS) entry which is preliminary data.</text>
</comment>
<protein>
    <recommendedName>
        <fullName evidence="3">Prokaryotic metallothionein</fullName>
    </recommendedName>
</protein>
<dbReference type="Proteomes" id="UP000647017">
    <property type="component" value="Unassembled WGS sequence"/>
</dbReference>
<dbReference type="EMBL" id="BOOZ01000034">
    <property type="protein sequence ID" value="GIJ11588.1"/>
    <property type="molecule type" value="Genomic_DNA"/>
</dbReference>
<keyword evidence="2" id="KW-1185">Reference proteome</keyword>
<evidence type="ECO:0008006" key="3">
    <source>
        <dbReference type="Google" id="ProtNLM"/>
    </source>
</evidence>
<evidence type="ECO:0000313" key="1">
    <source>
        <dbReference type="EMBL" id="GIJ11588.1"/>
    </source>
</evidence>
<accession>A0ABQ4I135</accession>